<accession>A0A0G1QDG1</accession>
<sequence length="105" mass="11745">MAERGRGEHPQQFELPPEETNEQSLRPEVIEPSDALPHTAQLPDSRQPISQESDSTSNVAEPVLNKRDGVTKLWHIPTGSEIDPVKLQEIMDNTMSFGDTEQIDV</sequence>
<proteinExistence type="predicted"/>
<evidence type="ECO:0000313" key="2">
    <source>
        <dbReference type="EMBL" id="KKU43034.1"/>
    </source>
</evidence>
<protein>
    <submittedName>
        <fullName evidence="2">Uncharacterized protein</fullName>
    </submittedName>
</protein>
<dbReference type="EMBL" id="LCMV01000039">
    <property type="protein sequence ID" value="KKU43034.1"/>
    <property type="molecule type" value="Genomic_DNA"/>
</dbReference>
<evidence type="ECO:0000313" key="3">
    <source>
        <dbReference type="Proteomes" id="UP000034487"/>
    </source>
</evidence>
<evidence type="ECO:0000256" key="1">
    <source>
        <dbReference type="SAM" id="MobiDB-lite"/>
    </source>
</evidence>
<feature type="region of interest" description="Disordered" evidence="1">
    <location>
        <begin position="1"/>
        <end position="64"/>
    </location>
</feature>
<feature type="compositionally biased region" description="Basic and acidic residues" evidence="1">
    <location>
        <begin position="1"/>
        <end position="11"/>
    </location>
</feature>
<dbReference type="Proteomes" id="UP000034487">
    <property type="component" value="Unassembled WGS sequence"/>
</dbReference>
<organism evidence="2 3">
    <name type="scientific">Berkelbacteria bacterium GW2011_GWA2_46_7</name>
    <dbReference type="NCBI Taxonomy" id="1618335"/>
    <lineage>
        <taxon>Bacteria</taxon>
        <taxon>Candidatus Berkelbacteria</taxon>
    </lineage>
</organism>
<dbReference type="AlphaFoldDB" id="A0A0G1QDG1"/>
<reference evidence="2 3" key="1">
    <citation type="journal article" date="2015" name="Nature">
        <title>rRNA introns, odd ribosomes, and small enigmatic genomes across a large radiation of phyla.</title>
        <authorList>
            <person name="Brown C.T."/>
            <person name="Hug L.A."/>
            <person name="Thomas B.C."/>
            <person name="Sharon I."/>
            <person name="Castelle C.J."/>
            <person name="Singh A."/>
            <person name="Wilkins M.J."/>
            <person name="Williams K.H."/>
            <person name="Banfield J.F."/>
        </authorList>
    </citation>
    <scope>NUCLEOTIDE SEQUENCE [LARGE SCALE GENOMIC DNA]</scope>
</reference>
<gene>
    <name evidence="2" type="ORF">UX60_C0039G0004</name>
</gene>
<name>A0A0G1QDG1_9BACT</name>
<comment type="caution">
    <text evidence="2">The sequence shown here is derived from an EMBL/GenBank/DDBJ whole genome shotgun (WGS) entry which is preliminary data.</text>
</comment>
<feature type="compositionally biased region" description="Polar residues" evidence="1">
    <location>
        <begin position="42"/>
        <end position="59"/>
    </location>
</feature>